<dbReference type="InterPro" id="IPR002347">
    <property type="entry name" value="SDR_fam"/>
</dbReference>
<dbReference type="STRING" id="142588.SAMN04488559_11172"/>
<dbReference type="PIRSF" id="PIRSF000094">
    <property type="entry name" value="Enoyl-ACP_rdct"/>
    <property type="match status" value="1"/>
</dbReference>
<feature type="binding site" evidence="10">
    <location>
        <begin position="69"/>
        <end position="70"/>
    </location>
    <ligand>
        <name>NAD(+)</name>
        <dbReference type="ChEBI" id="CHEBI:57540"/>
    </ligand>
</feature>
<feature type="active site" description="Proton acceptor" evidence="9">
    <location>
        <position position="162"/>
    </location>
</feature>
<dbReference type="Gene3D" id="3.40.50.720">
    <property type="entry name" value="NAD(P)-binding Rossmann-like Domain"/>
    <property type="match status" value="1"/>
</dbReference>
<dbReference type="RefSeq" id="WP_092652689.1">
    <property type="nucleotide sequence ID" value="NZ_FOHA01000011.1"/>
</dbReference>
<dbReference type="GO" id="GO:0004318">
    <property type="term" value="F:enoyl-[acyl-carrier-protein] reductase (NADH) activity"/>
    <property type="evidence" value="ECO:0007669"/>
    <property type="project" value="UniProtKB-EC"/>
</dbReference>
<dbReference type="Pfam" id="PF13561">
    <property type="entry name" value="adh_short_C2"/>
    <property type="match status" value="1"/>
</dbReference>
<dbReference type="Gene3D" id="1.10.8.400">
    <property type="entry name" value="Enoyl acyl carrier protein reductase"/>
    <property type="match status" value="1"/>
</dbReference>
<keyword evidence="7 8" id="KW-0275">Fatty acid biosynthesis</keyword>
<feature type="binding site" evidence="10">
    <location>
        <begin position="198"/>
        <end position="202"/>
    </location>
    <ligand>
        <name>NAD(+)</name>
        <dbReference type="ChEBI" id="CHEBI:57540"/>
    </ligand>
</feature>
<evidence type="ECO:0000256" key="9">
    <source>
        <dbReference type="PIRSR" id="PIRSR000094-1"/>
    </source>
</evidence>
<name>A0A1H9T9A9_9LACT</name>
<evidence type="ECO:0000256" key="4">
    <source>
        <dbReference type="ARBA" id="ARBA00022832"/>
    </source>
</evidence>
<keyword evidence="3 8" id="KW-0444">Lipid biosynthesis</keyword>
<keyword evidence="5 8" id="KW-0560">Oxidoreductase</keyword>
<gene>
    <name evidence="11" type="ORF">SAMN04488559_11172</name>
</gene>
<evidence type="ECO:0000256" key="2">
    <source>
        <dbReference type="ARBA" id="ARBA00009233"/>
    </source>
</evidence>
<dbReference type="OrthoDB" id="9803628at2"/>
<dbReference type="SUPFAM" id="SSF51735">
    <property type="entry name" value="NAD(P)-binding Rossmann-fold domains"/>
    <property type="match status" value="1"/>
</dbReference>
<keyword evidence="8 10" id="KW-0520">NAD</keyword>
<dbReference type="InterPro" id="IPR014358">
    <property type="entry name" value="Enoyl-ACP_Rdtase_NADH"/>
</dbReference>
<sequence>MSFNLKGQTYLVMGVANNWSIAWGIAQSLDKFGATLIFSSTGERSIAQVEKLRGQLGEQNQEALIFDTDVSQDQPIIDLFAAIKERNITLSGVAHCIAFSNKENLKGDYYEVGRADYLLAQDISSYSLTAVVREAEKSGVLAAHASFITLSYLGGERAVENYNVMGVAKAALEASVKYLAGDIGKLGHRINTISAGPIRTVSGRAVGGFSKITEMMEERAPLHTATNIAEVGDTAVYLLSEMSRGVTGETIHVDGGFHSVGF</sequence>
<dbReference type="PANTHER" id="PTHR43159">
    <property type="entry name" value="ENOYL-[ACYL-CARRIER-PROTEIN] REDUCTASE"/>
    <property type="match status" value="1"/>
</dbReference>
<evidence type="ECO:0000313" key="11">
    <source>
        <dbReference type="EMBL" id="SER93706.1"/>
    </source>
</evidence>
<feature type="binding site" evidence="10">
    <location>
        <position position="97"/>
    </location>
    <ligand>
        <name>NAD(+)</name>
        <dbReference type="ChEBI" id="CHEBI:57540"/>
    </ligand>
</feature>
<proteinExistence type="inferred from homology"/>
<dbReference type="PANTHER" id="PTHR43159:SF2">
    <property type="entry name" value="ENOYL-[ACYL-CARRIER-PROTEIN] REDUCTASE [NADH], CHLOROPLASTIC"/>
    <property type="match status" value="1"/>
</dbReference>
<evidence type="ECO:0000313" key="12">
    <source>
        <dbReference type="Proteomes" id="UP000198948"/>
    </source>
</evidence>
<evidence type="ECO:0000256" key="6">
    <source>
        <dbReference type="ARBA" id="ARBA00023098"/>
    </source>
</evidence>
<evidence type="ECO:0000256" key="7">
    <source>
        <dbReference type="ARBA" id="ARBA00023160"/>
    </source>
</evidence>
<keyword evidence="6" id="KW-0443">Lipid metabolism</keyword>
<dbReference type="EC" id="1.3.1.9" evidence="8"/>
<comment type="similarity">
    <text evidence="2 8">Belongs to the short-chain dehydrogenases/reductases (SDR) family. FabI subfamily.</text>
</comment>
<dbReference type="GO" id="GO:0006633">
    <property type="term" value="P:fatty acid biosynthetic process"/>
    <property type="evidence" value="ECO:0007669"/>
    <property type="project" value="UniProtKB-KW"/>
</dbReference>
<keyword evidence="12" id="KW-1185">Reference proteome</keyword>
<feature type="active site" description="Proton acceptor" evidence="9">
    <location>
        <position position="152"/>
    </location>
</feature>
<dbReference type="CDD" id="cd05372">
    <property type="entry name" value="ENR_SDR"/>
    <property type="match status" value="1"/>
</dbReference>
<accession>A0A1H9T9A9</accession>
<protein>
    <recommendedName>
        <fullName evidence="8">Enoyl-[acyl-carrier-protein] reductase [NADH]</fullName>
        <ecNumber evidence="8">1.3.1.9</ecNumber>
    </recommendedName>
</protein>
<dbReference type="InterPro" id="IPR036291">
    <property type="entry name" value="NAD(P)-bd_dom_sf"/>
</dbReference>
<dbReference type="Proteomes" id="UP000198948">
    <property type="component" value="Unassembled WGS sequence"/>
</dbReference>
<organism evidence="11 12">
    <name type="scientific">Isobaculum melis</name>
    <dbReference type="NCBI Taxonomy" id="142588"/>
    <lineage>
        <taxon>Bacteria</taxon>
        <taxon>Bacillati</taxon>
        <taxon>Bacillota</taxon>
        <taxon>Bacilli</taxon>
        <taxon>Lactobacillales</taxon>
        <taxon>Carnobacteriaceae</taxon>
        <taxon>Isobaculum</taxon>
    </lineage>
</organism>
<reference evidence="11 12" key="1">
    <citation type="submission" date="2016-10" db="EMBL/GenBank/DDBJ databases">
        <authorList>
            <person name="de Groot N.N."/>
        </authorList>
    </citation>
    <scope>NUCLEOTIDE SEQUENCE [LARGE SCALE GENOMIC DNA]</scope>
    <source>
        <strain evidence="11 12">DSM 13760</strain>
    </source>
</reference>
<dbReference type="AlphaFoldDB" id="A0A1H9T9A9"/>
<evidence type="ECO:0000256" key="5">
    <source>
        <dbReference type="ARBA" id="ARBA00023002"/>
    </source>
</evidence>
<evidence type="ECO:0000256" key="3">
    <source>
        <dbReference type="ARBA" id="ARBA00022516"/>
    </source>
</evidence>
<feature type="binding site" evidence="10">
    <location>
        <begin position="20"/>
        <end position="21"/>
    </location>
    <ligand>
        <name>NAD(+)</name>
        <dbReference type="ChEBI" id="CHEBI:57540"/>
    </ligand>
</feature>
<dbReference type="EMBL" id="FOHA01000011">
    <property type="protein sequence ID" value="SER93706.1"/>
    <property type="molecule type" value="Genomic_DNA"/>
</dbReference>
<evidence type="ECO:0000256" key="10">
    <source>
        <dbReference type="PIRSR" id="PIRSR000094-3"/>
    </source>
</evidence>
<keyword evidence="4" id="KW-0276">Fatty acid metabolism</keyword>
<feature type="binding site" evidence="10">
    <location>
        <position position="169"/>
    </location>
    <ligand>
        <name>NAD(+)</name>
        <dbReference type="ChEBI" id="CHEBI:57540"/>
    </ligand>
</feature>
<comment type="catalytic activity">
    <reaction evidence="8">
        <text>a 2,3-saturated acyl-[ACP] + NAD(+) = a (2E)-enoyl-[ACP] + NADH + H(+)</text>
        <dbReference type="Rhea" id="RHEA:10240"/>
        <dbReference type="Rhea" id="RHEA-COMP:9925"/>
        <dbReference type="Rhea" id="RHEA-COMP:9926"/>
        <dbReference type="ChEBI" id="CHEBI:15378"/>
        <dbReference type="ChEBI" id="CHEBI:57540"/>
        <dbReference type="ChEBI" id="CHEBI:57945"/>
        <dbReference type="ChEBI" id="CHEBI:78784"/>
        <dbReference type="ChEBI" id="CHEBI:78785"/>
        <dbReference type="EC" id="1.3.1.9"/>
    </reaction>
</comment>
<comment type="pathway">
    <text evidence="1">Lipid metabolism.</text>
</comment>
<evidence type="ECO:0000256" key="1">
    <source>
        <dbReference type="ARBA" id="ARBA00005189"/>
    </source>
</evidence>
<evidence type="ECO:0000256" key="8">
    <source>
        <dbReference type="PIRNR" id="PIRNR000094"/>
    </source>
</evidence>
<feature type="binding site" evidence="10">
    <location>
        <position position="14"/>
    </location>
    <ligand>
        <name>NAD(+)</name>
        <dbReference type="ChEBI" id="CHEBI:57540"/>
    </ligand>
</feature>